<dbReference type="EMBL" id="CM056816">
    <property type="protein sequence ID" value="KAJ8633525.1"/>
    <property type="molecule type" value="Genomic_DNA"/>
</dbReference>
<accession>A0ACC2LJ94</accession>
<reference evidence="1 2" key="1">
    <citation type="journal article" date="2022" name="Hortic Res">
        <title>A haplotype resolved chromosomal level avocado genome allows analysis of novel avocado genes.</title>
        <authorList>
            <person name="Nath O."/>
            <person name="Fletcher S.J."/>
            <person name="Hayward A."/>
            <person name="Shaw L.M."/>
            <person name="Masouleh A.K."/>
            <person name="Furtado A."/>
            <person name="Henry R.J."/>
            <person name="Mitter N."/>
        </authorList>
    </citation>
    <scope>NUCLEOTIDE SEQUENCE [LARGE SCALE GENOMIC DNA]</scope>
    <source>
        <strain evidence="2">cv. Hass</strain>
    </source>
</reference>
<keyword evidence="2" id="KW-1185">Reference proteome</keyword>
<gene>
    <name evidence="1" type="ORF">MRB53_026861</name>
</gene>
<organism evidence="1 2">
    <name type="scientific">Persea americana</name>
    <name type="common">Avocado</name>
    <dbReference type="NCBI Taxonomy" id="3435"/>
    <lineage>
        <taxon>Eukaryota</taxon>
        <taxon>Viridiplantae</taxon>
        <taxon>Streptophyta</taxon>
        <taxon>Embryophyta</taxon>
        <taxon>Tracheophyta</taxon>
        <taxon>Spermatophyta</taxon>
        <taxon>Magnoliopsida</taxon>
        <taxon>Magnoliidae</taxon>
        <taxon>Laurales</taxon>
        <taxon>Lauraceae</taxon>
        <taxon>Persea</taxon>
    </lineage>
</organism>
<sequence length="134" mass="15481">MTIWRMTMNSIISKNHRLLTSTLRNQTQSSSSSFLLPCPSRSSLHPILSTTSIRNLHSAHRRDDFSARYELSTPTNWGIRIVPEKKAYVVERRRRYRKTLDPGIHLLIPVVDRIASVHSLKEEAIPMSRTKSLM</sequence>
<evidence type="ECO:0000313" key="1">
    <source>
        <dbReference type="EMBL" id="KAJ8633525.1"/>
    </source>
</evidence>
<comment type="caution">
    <text evidence="1">The sequence shown here is derived from an EMBL/GenBank/DDBJ whole genome shotgun (WGS) entry which is preliminary data.</text>
</comment>
<proteinExistence type="predicted"/>
<evidence type="ECO:0000313" key="2">
    <source>
        <dbReference type="Proteomes" id="UP001234297"/>
    </source>
</evidence>
<protein>
    <submittedName>
        <fullName evidence="1">Uncharacterized protein</fullName>
    </submittedName>
</protein>
<name>A0ACC2LJ94_PERAE</name>
<dbReference type="Proteomes" id="UP001234297">
    <property type="component" value="Chromosome 8"/>
</dbReference>